<keyword evidence="2" id="KW-0802">TPR repeat</keyword>
<accession>A0A382F9N4</accession>
<dbReference type="AlphaFoldDB" id="A0A382F9N4"/>
<dbReference type="Pfam" id="PF05258">
    <property type="entry name" value="DciA"/>
    <property type="match status" value="1"/>
</dbReference>
<dbReference type="Pfam" id="PF14559">
    <property type="entry name" value="TPR_19"/>
    <property type="match status" value="1"/>
</dbReference>
<name>A0A382F9N4_9ZZZZ</name>
<feature type="non-terminal residue" evidence="3">
    <location>
        <position position="1"/>
    </location>
</feature>
<dbReference type="InterPro" id="IPR019734">
    <property type="entry name" value="TPR_rpt"/>
</dbReference>
<dbReference type="PANTHER" id="PTHR44943">
    <property type="entry name" value="CELLULOSE SYNTHASE OPERON PROTEIN C"/>
    <property type="match status" value="1"/>
</dbReference>
<dbReference type="InterPro" id="IPR011990">
    <property type="entry name" value="TPR-like_helical_dom_sf"/>
</dbReference>
<protein>
    <submittedName>
        <fullName evidence="3">Uncharacterized protein</fullName>
    </submittedName>
</protein>
<dbReference type="SMART" id="SM00028">
    <property type="entry name" value="TPR"/>
    <property type="match status" value="5"/>
</dbReference>
<proteinExistence type="predicted"/>
<gene>
    <name evidence="3" type="ORF">METZ01_LOCUS211655</name>
</gene>
<evidence type="ECO:0000313" key="3">
    <source>
        <dbReference type="EMBL" id="SVB58801.1"/>
    </source>
</evidence>
<sequence length="372" mass="42579">VRKKKDTNWETMRSVLGKSVVREDSNASQSLGWFEFQWKLIVGKDLASVTRVDKFSSQCLFIAVSNKSWFSALESLQTKFINEINERAGLILVERIVFREGIIMNSMLRNLSTDENPYLLKKNKIQTPEVSAKDESMGDIVNRISSKLTAILPVVTLVFLSSCTTFPKNQVSQKIDLSYSHAVKAVEKFYRGKREGNTKDPRAYYHYLLSLQAVRGHQFEKASENLRKLVQFDPNNSKFHRQLVINLIRAGKMEDAYNTLNKSIDHFPGNPELSMMMGDILTGRNEFEQALSYYQRVIQTNSGLARAYLLSGAIYEIRQQYNLAEDAYKMVIQVEPMNPLGHYYLARMNILAGKPEDAQKLLSQALELRPNL</sequence>
<reference evidence="3" key="1">
    <citation type="submission" date="2018-05" db="EMBL/GenBank/DDBJ databases">
        <authorList>
            <person name="Lanie J.A."/>
            <person name="Ng W.-L."/>
            <person name="Kazmierczak K.M."/>
            <person name="Andrzejewski T.M."/>
            <person name="Davidsen T.M."/>
            <person name="Wayne K.J."/>
            <person name="Tettelin H."/>
            <person name="Glass J.I."/>
            <person name="Rusch D."/>
            <person name="Podicherti R."/>
            <person name="Tsui H.-C.T."/>
            <person name="Winkler M.E."/>
        </authorList>
    </citation>
    <scope>NUCLEOTIDE SEQUENCE</scope>
</reference>
<dbReference type="SUPFAM" id="SSF48452">
    <property type="entry name" value="TPR-like"/>
    <property type="match status" value="1"/>
</dbReference>
<dbReference type="EMBL" id="UINC01048362">
    <property type="protein sequence ID" value="SVB58801.1"/>
    <property type="molecule type" value="Genomic_DNA"/>
</dbReference>
<dbReference type="InterPro" id="IPR007922">
    <property type="entry name" value="DciA-like"/>
</dbReference>
<evidence type="ECO:0000256" key="1">
    <source>
        <dbReference type="ARBA" id="ARBA00022737"/>
    </source>
</evidence>
<feature type="non-terminal residue" evidence="3">
    <location>
        <position position="372"/>
    </location>
</feature>
<evidence type="ECO:0000256" key="2">
    <source>
        <dbReference type="ARBA" id="ARBA00022803"/>
    </source>
</evidence>
<dbReference type="InterPro" id="IPR051685">
    <property type="entry name" value="Ycf3/AcsC/BcsC/TPR_MFPF"/>
</dbReference>
<dbReference type="Gene3D" id="1.25.40.10">
    <property type="entry name" value="Tetratricopeptide repeat domain"/>
    <property type="match status" value="1"/>
</dbReference>
<dbReference type="PANTHER" id="PTHR44943:SF8">
    <property type="entry name" value="TPR REPEAT-CONTAINING PROTEIN MJ0263"/>
    <property type="match status" value="1"/>
</dbReference>
<dbReference type="PROSITE" id="PS50005">
    <property type="entry name" value="TPR"/>
    <property type="match status" value="2"/>
</dbReference>
<organism evidence="3">
    <name type="scientific">marine metagenome</name>
    <dbReference type="NCBI Taxonomy" id="408172"/>
    <lineage>
        <taxon>unclassified sequences</taxon>
        <taxon>metagenomes</taxon>
        <taxon>ecological metagenomes</taxon>
    </lineage>
</organism>
<keyword evidence="1" id="KW-0677">Repeat</keyword>